<dbReference type="OrthoDB" id="7875218at2"/>
<sequence length="98" mass="10648">MDDPAPLLAAIRRPRLLLSAAQHVCLNYNRSRDLPRLLGLLSPRDMAGCLQALVGAEQTMETKRKTGDATYSITRHIQLLAALISEARLTSAAAHDDG</sequence>
<evidence type="ECO:0000313" key="2">
    <source>
        <dbReference type="Proteomes" id="UP000193409"/>
    </source>
</evidence>
<evidence type="ECO:0000313" key="1">
    <source>
        <dbReference type="EMBL" id="SLN18546.1"/>
    </source>
</evidence>
<dbReference type="EMBL" id="FWFQ01000003">
    <property type="protein sequence ID" value="SLN18546.1"/>
    <property type="molecule type" value="Genomic_DNA"/>
</dbReference>
<accession>A0A1Y5RIN7</accession>
<dbReference type="RefSeq" id="WP_085867215.1">
    <property type="nucleotide sequence ID" value="NZ_FWFQ01000003.1"/>
</dbReference>
<protein>
    <submittedName>
        <fullName evidence="1">Uncharacterized protein</fullName>
    </submittedName>
</protein>
<reference evidence="1 2" key="1">
    <citation type="submission" date="2017-03" db="EMBL/GenBank/DDBJ databases">
        <authorList>
            <person name="Afonso C.L."/>
            <person name="Miller P.J."/>
            <person name="Scott M.A."/>
            <person name="Spackman E."/>
            <person name="Goraichik I."/>
            <person name="Dimitrov K.M."/>
            <person name="Suarez D.L."/>
            <person name="Swayne D.E."/>
        </authorList>
    </citation>
    <scope>NUCLEOTIDE SEQUENCE [LARGE SCALE GENOMIC DNA]</scope>
    <source>
        <strain evidence="1 2">CECT 7680</strain>
    </source>
</reference>
<gene>
    <name evidence="1" type="ORF">PSA7680_00645</name>
</gene>
<dbReference type="Pfam" id="PF20083">
    <property type="entry name" value="DUF6477"/>
    <property type="match status" value="1"/>
</dbReference>
<organism evidence="1 2">
    <name type="scientific">Pseudoruegeria aquimaris</name>
    <dbReference type="NCBI Taxonomy" id="393663"/>
    <lineage>
        <taxon>Bacteria</taxon>
        <taxon>Pseudomonadati</taxon>
        <taxon>Pseudomonadota</taxon>
        <taxon>Alphaproteobacteria</taxon>
        <taxon>Rhodobacterales</taxon>
        <taxon>Roseobacteraceae</taxon>
        <taxon>Pseudoruegeria</taxon>
    </lineage>
</organism>
<dbReference type="Proteomes" id="UP000193409">
    <property type="component" value="Unassembled WGS sequence"/>
</dbReference>
<dbReference type="InterPro" id="IPR045516">
    <property type="entry name" value="DUF6477"/>
</dbReference>
<dbReference type="AlphaFoldDB" id="A0A1Y5RIN7"/>
<proteinExistence type="predicted"/>
<keyword evidence="2" id="KW-1185">Reference proteome</keyword>
<name>A0A1Y5RIN7_9RHOB</name>